<reference evidence="2 4" key="1">
    <citation type="submission" date="2017-11" db="EMBL/GenBank/DDBJ databases">
        <title>The genome of Rhizophagus clarus HR1 reveals common genetic basis of auxotrophy among arbuscular mycorrhizal fungi.</title>
        <authorList>
            <person name="Kobayashi Y."/>
        </authorList>
    </citation>
    <scope>NUCLEOTIDE SEQUENCE [LARGE SCALE GENOMIC DNA]</scope>
    <source>
        <strain evidence="2 4">HR1</strain>
    </source>
</reference>
<evidence type="ECO:0000256" key="1">
    <source>
        <dbReference type="SAM" id="Phobius"/>
    </source>
</evidence>
<evidence type="ECO:0000313" key="2">
    <source>
        <dbReference type="EMBL" id="GBC04147.1"/>
    </source>
</evidence>
<comment type="caution">
    <text evidence="2">The sequence shown here is derived from an EMBL/GenBank/DDBJ whole genome shotgun (WGS) entry which is preliminary data.</text>
</comment>
<gene>
    <name evidence="3" type="ORF">RCL2_003003100</name>
    <name evidence="2" type="ORF">RclHR1_05530016</name>
</gene>
<evidence type="ECO:0000313" key="3">
    <source>
        <dbReference type="EMBL" id="GET03703.1"/>
    </source>
</evidence>
<dbReference type="Proteomes" id="UP000247702">
    <property type="component" value="Unassembled WGS sequence"/>
</dbReference>
<dbReference type="Proteomes" id="UP000615446">
    <property type="component" value="Unassembled WGS sequence"/>
</dbReference>
<proteinExistence type="predicted"/>
<protein>
    <submittedName>
        <fullName evidence="2">Uncharacterized protein</fullName>
    </submittedName>
</protein>
<dbReference type="EMBL" id="BEXD01003930">
    <property type="protein sequence ID" value="GBC04147.1"/>
    <property type="molecule type" value="Genomic_DNA"/>
</dbReference>
<dbReference type="EMBL" id="BLAL01000324">
    <property type="protein sequence ID" value="GET03703.1"/>
    <property type="molecule type" value="Genomic_DNA"/>
</dbReference>
<dbReference type="AlphaFoldDB" id="A0A2Z6SFC0"/>
<feature type="transmembrane region" description="Helical" evidence="1">
    <location>
        <begin position="6"/>
        <end position="24"/>
    </location>
</feature>
<keyword evidence="4" id="KW-1185">Reference proteome</keyword>
<reference evidence="3" key="2">
    <citation type="submission" date="2019-10" db="EMBL/GenBank/DDBJ databases">
        <title>Conservation and host-specific expression of non-tandemly repeated heterogenous ribosome RNA gene in arbuscular mycorrhizal fungi.</title>
        <authorList>
            <person name="Maeda T."/>
            <person name="Kobayashi Y."/>
            <person name="Nakagawa T."/>
            <person name="Ezawa T."/>
            <person name="Yamaguchi K."/>
            <person name="Bino T."/>
            <person name="Nishimoto Y."/>
            <person name="Shigenobu S."/>
            <person name="Kawaguchi M."/>
        </authorList>
    </citation>
    <scope>NUCLEOTIDE SEQUENCE</scope>
    <source>
        <strain evidence="3">HR1</strain>
    </source>
</reference>
<keyword evidence="1" id="KW-0812">Transmembrane</keyword>
<sequence>MTFPKYLQILTVIIAFISIISISYNPKYVWSIIDTILNYFFTVDDPIFRNLANSTTILIEDIIKFNVPASSNIIKLRETSNFLSDIISLSSINLSPVLYLQTLGDKAYIAGTKIEKIYNTGIFAFDEIFNELQDIRQNLPKSSQNPLTKKDAEYFLLTQKDAEYFLARFRQIFNLVTEFRDKFVDIEETIREIQKLYHGHNNVQGFLNIIKYFNENELTHKKIFDMKIVQSELNFERNQMDQLIVIDYEVMRVGKSLDIFRKNLDLFIERIIYLSNKKIMTQEDGQMLEKVIEIVNTAKEIWGRMDKVDDNRILQIEG</sequence>
<dbReference type="OrthoDB" id="2366915at2759"/>
<evidence type="ECO:0000313" key="4">
    <source>
        <dbReference type="Proteomes" id="UP000247702"/>
    </source>
</evidence>
<accession>A0A2Z6SFC0</accession>
<name>A0A2Z6SFC0_9GLOM</name>
<keyword evidence="1" id="KW-1133">Transmembrane helix</keyword>
<keyword evidence="1" id="KW-0472">Membrane</keyword>
<organism evidence="2 4">
    <name type="scientific">Rhizophagus clarus</name>
    <dbReference type="NCBI Taxonomy" id="94130"/>
    <lineage>
        <taxon>Eukaryota</taxon>
        <taxon>Fungi</taxon>
        <taxon>Fungi incertae sedis</taxon>
        <taxon>Mucoromycota</taxon>
        <taxon>Glomeromycotina</taxon>
        <taxon>Glomeromycetes</taxon>
        <taxon>Glomerales</taxon>
        <taxon>Glomeraceae</taxon>
        <taxon>Rhizophagus</taxon>
    </lineage>
</organism>